<protein>
    <submittedName>
        <fullName evidence="1">Uncharacterized protein</fullName>
    </submittedName>
</protein>
<organism evidence="1 2">
    <name type="scientific">Pristionchus mayeri</name>
    <dbReference type="NCBI Taxonomy" id="1317129"/>
    <lineage>
        <taxon>Eukaryota</taxon>
        <taxon>Metazoa</taxon>
        <taxon>Ecdysozoa</taxon>
        <taxon>Nematoda</taxon>
        <taxon>Chromadorea</taxon>
        <taxon>Rhabditida</taxon>
        <taxon>Rhabditina</taxon>
        <taxon>Diplogasteromorpha</taxon>
        <taxon>Diplogasteroidea</taxon>
        <taxon>Neodiplogasteridae</taxon>
        <taxon>Pristionchus</taxon>
    </lineage>
</organism>
<dbReference type="EMBL" id="BTRK01000001">
    <property type="protein sequence ID" value="GMR33308.1"/>
    <property type="molecule type" value="Genomic_DNA"/>
</dbReference>
<dbReference type="AlphaFoldDB" id="A0AAN4Z380"/>
<sequence>GRISHRGDSLGVQSILQPALLLRQIDRTRALLVEVDGGCVPVEHIPLEAHVATVTRQLCCGSPQHLAISLAAVGRSHVEILHVHELSDPRRVGQVVEQHARHLLHLIIDDDESAEGTSAEVARQRRLVDLHRRRHLLVLGQLPDHAHQMRHILSRRLSHCHPLQLP</sequence>
<accession>A0AAN4Z380</accession>
<evidence type="ECO:0000313" key="1">
    <source>
        <dbReference type="EMBL" id="GMR33308.1"/>
    </source>
</evidence>
<evidence type="ECO:0000313" key="2">
    <source>
        <dbReference type="Proteomes" id="UP001328107"/>
    </source>
</evidence>
<gene>
    <name evidence="1" type="ORF">PMAYCL1PPCAC_03503</name>
</gene>
<comment type="caution">
    <text evidence="1">The sequence shown here is derived from an EMBL/GenBank/DDBJ whole genome shotgun (WGS) entry which is preliminary data.</text>
</comment>
<dbReference type="Proteomes" id="UP001328107">
    <property type="component" value="Unassembled WGS sequence"/>
</dbReference>
<feature type="non-terminal residue" evidence="1">
    <location>
        <position position="1"/>
    </location>
</feature>
<reference evidence="2" key="1">
    <citation type="submission" date="2022-10" db="EMBL/GenBank/DDBJ databases">
        <title>Genome assembly of Pristionchus species.</title>
        <authorList>
            <person name="Yoshida K."/>
            <person name="Sommer R.J."/>
        </authorList>
    </citation>
    <scope>NUCLEOTIDE SEQUENCE [LARGE SCALE GENOMIC DNA]</scope>
    <source>
        <strain evidence="2">RS5460</strain>
    </source>
</reference>
<proteinExistence type="predicted"/>
<name>A0AAN4Z380_9BILA</name>
<keyword evidence="2" id="KW-1185">Reference proteome</keyword>